<keyword evidence="1" id="KW-0472">Membrane</keyword>
<dbReference type="InterPro" id="IPR013783">
    <property type="entry name" value="Ig-like_fold"/>
</dbReference>
<evidence type="ECO:0000313" key="2">
    <source>
        <dbReference type="EMBL" id="PIR46262.1"/>
    </source>
</evidence>
<accession>A0A2H0RI73</accession>
<organism evidence="2 3">
    <name type="scientific">Candidatus Vogelbacteria bacterium CG10_big_fil_rev_8_21_14_0_10_49_38</name>
    <dbReference type="NCBI Taxonomy" id="1975043"/>
    <lineage>
        <taxon>Bacteria</taxon>
        <taxon>Candidatus Vogeliibacteriota</taxon>
    </lineage>
</organism>
<name>A0A2H0RI73_9BACT</name>
<evidence type="ECO:0000313" key="3">
    <source>
        <dbReference type="Proteomes" id="UP000230431"/>
    </source>
</evidence>
<evidence type="ECO:0000256" key="1">
    <source>
        <dbReference type="SAM" id="Phobius"/>
    </source>
</evidence>
<proteinExistence type="predicted"/>
<keyword evidence="1" id="KW-0812">Transmembrane</keyword>
<dbReference type="AlphaFoldDB" id="A0A2H0RI73"/>
<comment type="caution">
    <text evidence="2">The sequence shown here is derived from an EMBL/GenBank/DDBJ whole genome shotgun (WGS) entry which is preliminary data.</text>
</comment>
<reference evidence="2 3" key="1">
    <citation type="submission" date="2017-09" db="EMBL/GenBank/DDBJ databases">
        <title>Depth-based differentiation of microbial function through sediment-hosted aquifers and enrichment of novel symbionts in the deep terrestrial subsurface.</title>
        <authorList>
            <person name="Probst A.J."/>
            <person name="Ladd B."/>
            <person name="Jarett J.K."/>
            <person name="Geller-Mcgrath D.E."/>
            <person name="Sieber C.M."/>
            <person name="Emerson J.B."/>
            <person name="Anantharaman K."/>
            <person name="Thomas B.C."/>
            <person name="Malmstrom R."/>
            <person name="Stieglmeier M."/>
            <person name="Klingl A."/>
            <person name="Woyke T."/>
            <person name="Ryan C.M."/>
            <person name="Banfield J.F."/>
        </authorList>
    </citation>
    <scope>NUCLEOTIDE SEQUENCE [LARGE SCALE GENOMIC DNA]</scope>
    <source>
        <strain evidence="2">CG10_big_fil_rev_8_21_14_0_10_49_38</strain>
    </source>
</reference>
<sequence>MIDPRCHDHKSLIKPLVIAVAIFLTLTYSALKVKDFVAGPDITLYSPADGDSPQSDLVVIKGKAERISEIFINGRKIFTDEAGNFKESYLLANGYNLLEIYALDQFGRQVVKKLQLVFNEKS</sequence>
<keyword evidence="1" id="KW-1133">Transmembrane helix</keyword>
<dbReference type="Gene3D" id="2.60.40.10">
    <property type="entry name" value="Immunoglobulins"/>
    <property type="match status" value="1"/>
</dbReference>
<protein>
    <submittedName>
        <fullName evidence="2">Uncharacterized protein</fullName>
    </submittedName>
</protein>
<dbReference type="EMBL" id="PCYK01000004">
    <property type="protein sequence ID" value="PIR46262.1"/>
    <property type="molecule type" value="Genomic_DNA"/>
</dbReference>
<dbReference type="Pfam" id="PF09136">
    <property type="entry name" value="Glucodextran_B"/>
    <property type="match status" value="1"/>
</dbReference>
<feature type="transmembrane region" description="Helical" evidence="1">
    <location>
        <begin position="12"/>
        <end position="31"/>
    </location>
</feature>
<gene>
    <name evidence="2" type="ORF">COV08_00645</name>
</gene>
<dbReference type="Proteomes" id="UP000230431">
    <property type="component" value="Unassembled WGS sequence"/>
</dbReference>